<organism evidence="1 2">
    <name type="scientific">Neorhizobium huautlense</name>
    <dbReference type="NCBI Taxonomy" id="67774"/>
    <lineage>
        <taxon>Bacteria</taxon>
        <taxon>Pseudomonadati</taxon>
        <taxon>Pseudomonadota</taxon>
        <taxon>Alphaproteobacteria</taxon>
        <taxon>Hyphomicrobiales</taxon>
        <taxon>Rhizobiaceae</taxon>
        <taxon>Rhizobium/Agrobacterium group</taxon>
        <taxon>Neorhizobium</taxon>
    </lineage>
</organism>
<dbReference type="Gene3D" id="6.10.250.730">
    <property type="match status" value="1"/>
</dbReference>
<proteinExistence type="predicted"/>
<evidence type="ECO:0008006" key="3">
    <source>
        <dbReference type="Google" id="ProtNLM"/>
    </source>
</evidence>
<dbReference type="Proteomes" id="UP001241472">
    <property type="component" value="Unassembled WGS sequence"/>
</dbReference>
<dbReference type="RefSeq" id="WP_306839036.1">
    <property type="nucleotide sequence ID" value="NZ_JAUSRF010000020.1"/>
</dbReference>
<comment type="caution">
    <text evidence="1">The sequence shown here is derived from an EMBL/GenBank/DDBJ whole genome shotgun (WGS) entry which is preliminary data.</text>
</comment>
<dbReference type="EMBL" id="JAUSRF010000020">
    <property type="protein sequence ID" value="MDP9839923.1"/>
    <property type="molecule type" value="Genomic_DNA"/>
</dbReference>
<gene>
    <name evidence="1" type="ORF">J2T09_004703</name>
</gene>
<evidence type="ECO:0000313" key="2">
    <source>
        <dbReference type="Proteomes" id="UP001241472"/>
    </source>
</evidence>
<evidence type="ECO:0000313" key="1">
    <source>
        <dbReference type="EMBL" id="MDP9839923.1"/>
    </source>
</evidence>
<dbReference type="InterPro" id="IPR010385">
    <property type="entry name" value="DUF982"/>
</dbReference>
<dbReference type="Pfam" id="PF06169">
    <property type="entry name" value="DUF982"/>
    <property type="match status" value="1"/>
</dbReference>
<accession>A0ABT9PZL2</accession>
<protein>
    <recommendedName>
        <fullName evidence="3">DUF982 domain-containing protein</fullName>
    </recommendedName>
</protein>
<reference evidence="1 2" key="1">
    <citation type="submission" date="2023-07" db="EMBL/GenBank/DDBJ databases">
        <title>Sorghum-associated microbial communities from plants grown in Nebraska, USA.</title>
        <authorList>
            <person name="Schachtman D."/>
        </authorList>
    </citation>
    <scope>NUCLEOTIDE SEQUENCE [LARGE SCALE GENOMIC DNA]</scope>
    <source>
        <strain evidence="1 2">DS1307</strain>
    </source>
</reference>
<name>A0ABT9PZL2_9HYPH</name>
<sequence>MSVKPRFGGGFSLERSFRPIVLQAHHAKGNVIRMSVILWDKPVNVHGRLFFGPLEALAFLETTLSGRADLHYRLACSMMNDAVNGRVSPDEAREFFEAVVAETSDEHKSELLLAS</sequence>
<keyword evidence="2" id="KW-1185">Reference proteome</keyword>